<dbReference type="Proteomes" id="UP000298313">
    <property type="component" value="Unassembled WGS sequence"/>
</dbReference>
<protein>
    <submittedName>
        <fullName evidence="4">DUF916 domain-containing protein</fullName>
    </submittedName>
</protein>
<evidence type="ECO:0000313" key="5">
    <source>
        <dbReference type="Proteomes" id="UP000298313"/>
    </source>
</evidence>
<comment type="caution">
    <text evidence="4">The sequence shown here is derived from an EMBL/GenBank/DDBJ whole genome shotgun (WGS) entry which is preliminary data.</text>
</comment>
<evidence type="ECO:0000256" key="1">
    <source>
        <dbReference type="SAM" id="MobiDB-lite"/>
    </source>
</evidence>
<sequence length="329" mass="34369">MGALAVALLATAGPAAAIDNGTLGIRPSNESDFFHLSLYPGAATDATAIVSNHTDTPVTLLTYPVDGQSSPQGTFALASQTDPRTGVGAWVRLDAAQITVPANSDLKVPFRLSVPANTPPGDYAGGLIIQSPPVEGETSIVGGDTAVRLDVVQRQGVRIYLNVAGTARKSLDLGDLSWKQAGDIVTFTLPVRNTGNTILHPTATLDLSGWAGANTELNFDTPESILPGESVDMQARLAQAPPIQAGAADATITSEAGTDHVQVSVIYAPWLFLGIGLLLLVIFVYGAWRAARFVRRARRAIAQVARAGPDGQAPTNAILPSDRARHRDA</sequence>
<name>A0A4R9BF28_9MICO</name>
<keyword evidence="3" id="KW-0732">Signal</keyword>
<organism evidence="4 5">
    <name type="scientific">Cryobacterium fucosi</name>
    <dbReference type="NCBI Taxonomy" id="1259157"/>
    <lineage>
        <taxon>Bacteria</taxon>
        <taxon>Bacillati</taxon>
        <taxon>Actinomycetota</taxon>
        <taxon>Actinomycetes</taxon>
        <taxon>Micrococcales</taxon>
        <taxon>Microbacteriaceae</taxon>
        <taxon>Cryobacterium</taxon>
    </lineage>
</organism>
<accession>A0A4R9BF28</accession>
<evidence type="ECO:0000256" key="3">
    <source>
        <dbReference type="SAM" id="SignalP"/>
    </source>
</evidence>
<keyword evidence="2" id="KW-1133">Transmembrane helix</keyword>
<dbReference type="AlphaFoldDB" id="A0A4R9BF28"/>
<gene>
    <name evidence="4" type="ORF">E3T48_02210</name>
</gene>
<evidence type="ECO:0000256" key="2">
    <source>
        <dbReference type="SAM" id="Phobius"/>
    </source>
</evidence>
<dbReference type="EMBL" id="SOHH01000025">
    <property type="protein sequence ID" value="TFD82519.1"/>
    <property type="molecule type" value="Genomic_DNA"/>
</dbReference>
<keyword evidence="2" id="KW-0812">Transmembrane</keyword>
<feature type="signal peptide" evidence="3">
    <location>
        <begin position="1"/>
        <end position="17"/>
    </location>
</feature>
<keyword evidence="5" id="KW-1185">Reference proteome</keyword>
<feature type="transmembrane region" description="Helical" evidence="2">
    <location>
        <begin position="267"/>
        <end position="288"/>
    </location>
</feature>
<keyword evidence="2" id="KW-0472">Membrane</keyword>
<evidence type="ECO:0000313" key="4">
    <source>
        <dbReference type="EMBL" id="TFD82519.1"/>
    </source>
</evidence>
<feature type="region of interest" description="Disordered" evidence="1">
    <location>
        <begin position="309"/>
        <end position="329"/>
    </location>
</feature>
<dbReference type="OrthoDB" id="4336304at2"/>
<reference evidence="4 5" key="1">
    <citation type="submission" date="2019-03" db="EMBL/GenBank/DDBJ databases">
        <title>Genomics of glacier-inhabiting Cryobacterium strains.</title>
        <authorList>
            <person name="Liu Q."/>
            <person name="Xin Y.-H."/>
        </authorList>
    </citation>
    <scope>NUCLEOTIDE SEQUENCE [LARGE SCALE GENOMIC DNA]</scope>
    <source>
        <strain evidence="4 5">Hh4</strain>
    </source>
</reference>
<feature type="chain" id="PRO_5020476905" evidence="3">
    <location>
        <begin position="18"/>
        <end position="329"/>
    </location>
</feature>
<proteinExistence type="predicted"/>